<proteinExistence type="predicted"/>
<name>A0AC34GB94_9BILA</name>
<dbReference type="Proteomes" id="UP000887579">
    <property type="component" value="Unplaced"/>
</dbReference>
<evidence type="ECO:0000313" key="2">
    <source>
        <dbReference type="WBParaSite" id="ES5_v2.g26961.t1"/>
    </source>
</evidence>
<organism evidence="1 2">
    <name type="scientific">Panagrolaimus sp. ES5</name>
    <dbReference type="NCBI Taxonomy" id="591445"/>
    <lineage>
        <taxon>Eukaryota</taxon>
        <taxon>Metazoa</taxon>
        <taxon>Ecdysozoa</taxon>
        <taxon>Nematoda</taxon>
        <taxon>Chromadorea</taxon>
        <taxon>Rhabditida</taxon>
        <taxon>Tylenchina</taxon>
        <taxon>Panagrolaimomorpha</taxon>
        <taxon>Panagrolaimoidea</taxon>
        <taxon>Panagrolaimidae</taxon>
        <taxon>Panagrolaimus</taxon>
    </lineage>
</organism>
<accession>A0AC34GB94</accession>
<dbReference type="WBParaSite" id="ES5_v2.g26961.t1">
    <property type="protein sequence ID" value="ES5_v2.g26961.t1"/>
    <property type="gene ID" value="ES5_v2.g26961"/>
</dbReference>
<sequence>MPFNDVCENEKLKEGKDSNVNNSTLSLHIVAYENLIEASSNEFVEEESLGLIKNCENTKQIFTGVLSAIQVISKII</sequence>
<reference evidence="2" key="1">
    <citation type="submission" date="2022-11" db="UniProtKB">
        <authorList>
            <consortium name="WormBaseParasite"/>
        </authorList>
    </citation>
    <scope>IDENTIFICATION</scope>
</reference>
<evidence type="ECO:0000313" key="1">
    <source>
        <dbReference type="Proteomes" id="UP000887579"/>
    </source>
</evidence>
<protein>
    <submittedName>
        <fullName evidence="2">Uncharacterized protein</fullName>
    </submittedName>
</protein>